<dbReference type="InterPro" id="IPR051630">
    <property type="entry name" value="Corepressor-Demethylase"/>
</dbReference>
<dbReference type="PROSITE" id="PS51184">
    <property type="entry name" value="JMJC"/>
    <property type="match status" value="1"/>
</dbReference>
<keyword evidence="9" id="KW-0539">Nucleus</keyword>
<comment type="cofactor">
    <cofactor evidence="1">
        <name>Fe(2+)</name>
        <dbReference type="ChEBI" id="CHEBI:29033"/>
    </cofactor>
</comment>
<gene>
    <name evidence="13" type="ORF">PFISCL1PPCAC_26306</name>
</gene>
<dbReference type="InterPro" id="IPR046941">
    <property type="entry name" value="KDM6_GATAL_sf"/>
</dbReference>
<evidence type="ECO:0000256" key="1">
    <source>
        <dbReference type="ARBA" id="ARBA00001954"/>
    </source>
</evidence>
<feature type="domain" description="JmjC" evidence="12">
    <location>
        <begin position="200"/>
        <end position="365"/>
    </location>
</feature>
<evidence type="ECO:0000256" key="5">
    <source>
        <dbReference type="ARBA" id="ARBA00022853"/>
    </source>
</evidence>
<dbReference type="GO" id="GO:0071558">
    <property type="term" value="F:histone H3K27me2/H3K27me3 demethylase activity"/>
    <property type="evidence" value="ECO:0007669"/>
    <property type="project" value="TreeGrafter"/>
</dbReference>
<evidence type="ECO:0000256" key="4">
    <source>
        <dbReference type="ARBA" id="ARBA00022833"/>
    </source>
</evidence>
<dbReference type="Gene3D" id="2.60.120.650">
    <property type="entry name" value="Cupin"/>
    <property type="match status" value="1"/>
</dbReference>
<dbReference type="AlphaFoldDB" id="A0AAV5WWI4"/>
<dbReference type="GO" id="GO:0046872">
    <property type="term" value="F:metal ion binding"/>
    <property type="evidence" value="ECO:0007669"/>
    <property type="project" value="UniProtKB-KW"/>
</dbReference>
<sequence length="654" mass="75005">KPVTKPHTMKKVTKKIEKVEEKVKAAELLEKCALRLESPHEYHPIYNQNSPPHRLPRQPRPRILTLPDPLIEIRDIDEDKLESLLLSRPITNISGLLDQINFDASLFTPSCLRQTLGDFRLEIRRQQDPSDHEEDKWDITSTKAYTTFDEHTAYMKEQAVKEMVELKKAAEPERKRMREDEEVKELLRFATNIDLDDETRDKVQLDEIKKFPECLGVTTSSDMLCHLGFTAQGINAPQVYLKVKGNMTPAHMENLALISINANLGPGDCVWYSVPYEFWPQIEKLVKEKEIQGGFMAGSWWPSEEELKQNGIPVCKFTQKKGDTVVVGYGAVHWVQALGGCTNISWNRGPCTLRQLQISTELYESNKERNYKSLVPIQSLMWSVAAENEITDKEVYEFIRVQLIKSFAFVKQTLDWAAKRGWKTKKIVEKDSSQLYCERCQIECFAIRIIAKKKNRLAVVRRMCPQCATNANYIVKSVEMRMTLADLSLTFDSFKLKELKTENGEGRGVRDEEIASDHDMPNEREENSCGGDGDEEKGDEKTGARPEAIVETMRDLVDGNLEMEMDTEMEEETADCSAEHNQVEGVVRKMVDDEEKEGRLVQLEPSEEKEEYEAAENEDTFADTDKKMIPDGIEELSDEKERSDDKEGEDDDLL</sequence>
<dbReference type="GO" id="GO:0010468">
    <property type="term" value="P:regulation of gene expression"/>
    <property type="evidence" value="ECO:0007669"/>
    <property type="project" value="TreeGrafter"/>
</dbReference>
<dbReference type="SUPFAM" id="SSF51197">
    <property type="entry name" value="Clavaminate synthase-like"/>
    <property type="match status" value="1"/>
</dbReference>
<evidence type="ECO:0000256" key="7">
    <source>
        <dbReference type="ARBA" id="ARBA00023002"/>
    </source>
</evidence>
<reference evidence="13" key="1">
    <citation type="submission" date="2023-10" db="EMBL/GenBank/DDBJ databases">
        <title>Genome assembly of Pristionchus species.</title>
        <authorList>
            <person name="Yoshida K."/>
            <person name="Sommer R.J."/>
        </authorList>
    </citation>
    <scope>NUCLEOTIDE SEQUENCE</scope>
    <source>
        <strain evidence="13">RS5133</strain>
    </source>
</reference>
<dbReference type="InterPro" id="IPR003347">
    <property type="entry name" value="JmjC_dom"/>
</dbReference>
<dbReference type="PANTHER" id="PTHR14017">
    <property type="entry name" value="LYSINE-SPECIFIC DEMETHYLASE"/>
    <property type="match status" value="1"/>
</dbReference>
<evidence type="ECO:0000259" key="12">
    <source>
        <dbReference type="PROSITE" id="PS51184"/>
    </source>
</evidence>
<dbReference type="SMART" id="SM00558">
    <property type="entry name" value="JmjC"/>
    <property type="match status" value="1"/>
</dbReference>
<keyword evidence="3" id="KW-0479">Metal-binding</keyword>
<feature type="compositionally biased region" description="Basic and acidic residues" evidence="11">
    <location>
        <begin position="505"/>
        <end position="527"/>
    </location>
</feature>
<comment type="similarity">
    <text evidence="10">Belongs to the UTX family.</text>
</comment>
<keyword evidence="5" id="KW-0156">Chromatin regulator</keyword>
<comment type="caution">
    <text evidence="13">The sequence shown here is derived from an EMBL/GenBank/DDBJ whole genome shotgun (WGS) entry which is preliminary data.</text>
</comment>
<dbReference type="InterPro" id="IPR048562">
    <property type="entry name" value="KDM6A_B-like_C-hel"/>
</dbReference>
<dbReference type="Gene3D" id="1.20.58.1370">
    <property type="match status" value="1"/>
</dbReference>
<dbReference type="Gene3D" id="2.10.110.20">
    <property type="match status" value="1"/>
</dbReference>
<accession>A0AAV5WWI4</accession>
<keyword evidence="14" id="KW-1185">Reference proteome</keyword>
<keyword evidence="4" id="KW-0862">Zinc</keyword>
<evidence type="ECO:0000256" key="6">
    <source>
        <dbReference type="ARBA" id="ARBA00022964"/>
    </source>
</evidence>
<keyword evidence="6" id="KW-0223">Dioxygenase</keyword>
<evidence type="ECO:0000256" key="2">
    <source>
        <dbReference type="ARBA" id="ARBA00004123"/>
    </source>
</evidence>
<comment type="subcellular location">
    <subcellularLocation>
        <location evidence="2">Nucleus</location>
    </subcellularLocation>
</comment>
<organism evidence="13 14">
    <name type="scientific">Pristionchus fissidentatus</name>
    <dbReference type="NCBI Taxonomy" id="1538716"/>
    <lineage>
        <taxon>Eukaryota</taxon>
        <taxon>Metazoa</taxon>
        <taxon>Ecdysozoa</taxon>
        <taxon>Nematoda</taxon>
        <taxon>Chromadorea</taxon>
        <taxon>Rhabditida</taxon>
        <taxon>Rhabditina</taxon>
        <taxon>Diplogasteromorpha</taxon>
        <taxon>Diplogasteroidea</taxon>
        <taxon>Neodiplogasteridae</taxon>
        <taxon>Pristionchus</taxon>
    </lineage>
</organism>
<protein>
    <recommendedName>
        <fullName evidence="12">JmjC domain-containing protein</fullName>
    </recommendedName>
</protein>
<feature type="region of interest" description="Disordered" evidence="11">
    <location>
        <begin position="591"/>
        <end position="654"/>
    </location>
</feature>
<keyword evidence="7" id="KW-0560">Oxidoreductase</keyword>
<evidence type="ECO:0000256" key="11">
    <source>
        <dbReference type="SAM" id="MobiDB-lite"/>
    </source>
</evidence>
<dbReference type="Pfam" id="PF02373">
    <property type="entry name" value="JmjC"/>
    <property type="match status" value="1"/>
</dbReference>
<feature type="region of interest" description="Disordered" evidence="11">
    <location>
        <begin position="505"/>
        <end position="549"/>
    </location>
</feature>
<keyword evidence="8" id="KW-0408">Iron</keyword>
<dbReference type="PANTHER" id="PTHR14017:SF1">
    <property type="entry name" value="LD02225P"/>
    <property type="match status" value="1"/>
</dbReference>
<dbReference type="Proteomes" id="UP001432322">
    <property type="component" value="Unassembled WGS sequence"/>
</dbReference>
<dbReference type="EMBL" id="BTSY01000007">
    <property type="protein sequence ID" value="GMT35009.1"/>
    <property type="molecule type" value="Genomic_DNA"/>
</dbReference>
<evidence type="ECO:0000256" key="8">
    <source>
        <dbReference type="ARBA" id="ARBA00023004"/>
    </source>
</evidence>
<evidence type="ECO:0000256" key="3">
    <source>
        <dbReference type="ARBA" id="ARBA00022723"/>
    </source>
</evidence>
<evidence type="ECO:0000256" key="9">
    <source>
        <dbReference type="ARBA" id="ARBA00023242"/>
    </source>
</evidence>
<feature type="non-terminal residue" evidence="13">
    <location>
        <position position="1"/>
    </location>
</feature>
<dbReference type="GO" id="GO:0031490">
    <property type="term" value="F:chromatin DNA binding"/>
    <property type="evidence" value="ECO:0007669"/>
    <property type="project" value="TreeGrafter"/>
</dbReference>
<evidence type="ECO:0000313" key="13">
    <source>
        <dbReference type="EMBL" id="GMT35009.1"/>
    </source>
</evidence>
<dbReference type="GO" id="GO:0044666">
    <property type="term" value="C:MLL3/4 complex"/>
    <property type="evidence" value="ECO:0007669"/>
    <property type="project" value="TreeGrafter"/>
</dbReference>
<proteinExistence type="inferred from homology"/>
<feature type="compositionally biased region" description="Acidic residues" evidence="11">
    <location>
        <begin position="605"/>
        <end position="622"/>
    </location>
</feature>
<name>A0AAV5WWI4_9BILA</name>
<evidence type="ECO:0000256" key="10">
    <source>
        <dbReference type="ARBA" id="ARBA00034483"/>
    </source>
</evidence>
<dbReference type="GO" id="GO:0000978">
    <property type="term" value="F:RNA polymerase II cis-regulatory region sequence-specific DNA binding"/>
    <property type="evidence" value="ECO:0007669"/>
    <property type="project" value="TreeGrafter"/>
</dbReference>
<evidence type="ECO:0000313" key="14">
    <source>
        <dbReference type="Proteomes" id="UP001432322"/>
    </source>
</evidence>
<dbReference type="Pfam" id="PF21322">
    <property type="entry name" value="KDM6_C-hel"/>
    <property type="match status" value="1"/>
</dbReference>